<keyword evidence="2" id="KW-1185">Reference proteome</keyword>
<comment type="caution">
    <text evidence="1">The sequence shown here is derived from an EMBL/GenBank/DDBJ whole genome shotgun (WGS) entry which is preliminary data.</text>
</comment>
<sequence>MSAFATFYSSFSGDLIAPDHPDYEQSLSRWAANSRRRAAIVAFVRSASDVSLALKYARENDLGVAIRGGGHNPAGASSIEGGLVIDLSRHMNGTKVDEAKKLAFVGGGALWADVNEETMKYGLATTGGSVSHVSPIFPLEMLTLHRRLTLGGGFGYLAGSHGLVIDNLAQATVVVADSRVLTASETENADLFWGIRGGGSNFGVVTEFVLRLHPQRPTIFGGIVMYPAAQLEEIMKIVCEKHEKGRDERESFLVAATFMHDLNYTPACMLLMFWNGDEEEGRKHYRPFLGIEPKLADMTHQMPYPEVNTLLDQITAVGNNYYLKSVDQIRPDIGVAKDVADATYVLSREHSIEITYIFEFWNLKKVNEVPVDATAFQRTPRLSSLAMIKYSKDTPEMLQVVRSAAEKLTKIVTAIEGDENINNGYANYTRDKNAGPDSDAPALVDPNVDGPIATAKAQALFGPHMLRLAELKQKYDPDLVFNKWYAIKPSGVVLAEEDEEPDVS</sequence>
<accession>A0ACB8QUW9</accession>
<organism evidence="1 2">
    <name type="scientific">Vararia minispora EC-137</name>
    <dbReference type="NCBI Taxonomy" id="1314806"/>
    <lineage>
        <taxon>Eukaryota</taxon>
        <taxon>Fungi</taxon>
        <taxon>Dikarya</taxon>
        <taxon>Basidiomycota</taxon>
        <taxon>Agaricomycotina</taxon>
        <taxon>Agaricomycetes</taxon>
        <taxon>Russulales</taxon>
        <taxon>Lachnocladiaceae</taxon>
        <taxon>Vararia</taxon>
    </lineage>
</organism>
<protein>
    <submittedName>
        <fullName evidence="1">FAD-binding domain-containing protein</fullName>
    </submittedName>
</protein>
<reference evidence="1" key="1">
    <citation type="submission" date="2021-02" db="EMBL/GenBank/DDBJ databases">
        <authorList>
            <consortium name="DOE Joint Genome Institute"/>
            <person name="Ahrendt S."/>
            <person name="Looney B.P."/>
            <person name="Miyauchi S."/>
            <person name="Morin E."/>
            <person name="Drula E."/>
            <person name="Courty P.E."/>
            <person name="Chicoki N."/>
            <person name="Fauchery L."/>
            <person name="Kohler A."/>
            <person name="Kuo A."/>
            <person name="Labutti K."/>
            <person name="Pangilinan J."/>
            <person name="Lipzen A."/>
            <person name="Riley R."/>
            <person name="Andreopoulos W."/>
            <person name="He G."/>
            <person name="Johnson J."/>
            <person name="Barry K.W."/>
            <person name="Grigoriev I.V."/>
            <person name="Nagy L."/>
            <person name="Hibbett D."/>
            <person name="Henrissat B."/>
            <person name="Matheny P.B."/>
            <person name="Labbe J."/>
            <person name="Martin F."/>
        </authorList>
    </citation>
    <scope>NUCLEOTIDE SEQUENCE</scope>
    <source>
        <strain evidence="1">EC-137</strain>
    </source>
</reference>
<dbReference type="EMBL" id="MU273486">
    <property type="protein sequence ID" value="KAI0035340.1"/>
    <property type="molecule type" value="Genomic_DNA"/>
</dbReference>
<evidence type="ECO:0000313" key="1">
    <source>
        <dbReference type="EMBL" id="KAI0035340.1"/>
    </source>
</evidence>
<evidence type="ECO:0000313" key="2">
    <source>
        <dbReference type="Proteomes" id="UP000814128"/>
    </source>
</evidence>
<proteinExistence type="predicted"/>
<reference evidence="1" key="2">
    <citation type="journal article" date="2022" name="New Phytol.">
        <title>Evolutionary transition to the ectomycorrhizal habit in the genomes of a hyperdiverse lineage of mushroom-forming fungi.</title>
        <authorList>
            <person name="Looney B."/>
            <person name="Miyauchi S."/>
            <person name="Morin E."/>
            <person name="Drula E."/>
            <person name="Courty P.E."/>
            <person name="Kohler A."/>
            <person name="Kuo A."/>
            <person name="LaButti K."/>
            <person name="Pangilinan J."/>
            <person name="Lipzen A."/>
            <person name="Riley R."/>
            <person name="Andreopoulos W."/>
            <person name="He G."/>
            <person name="Johnson J."/>
            <person name="Nolan M."/>
            <person name="Tritt A."/>
            <person name="Barry K.W."/>
            <person name="Grigoriev I.V."/>
            <person name="Nagy L.G."/>
            <person name="Hibbett D."/>
            <person name="Henrissat B."/>
            <person name="Matheny P.B."/>
            <person name="Labbe J."/>
            <person name="Martin F.M."/>
        </authorList>
    </citation>
    <scope>NUCLEOTIDE SEQUENCE</scope>
    <source>
        <strain evidence="1">EC-137</strain>
    </source>
</reference>
<dbReference type="Proteomes" id="UP000814128">
    <property type="component" value="Unassembled WGS sequence"/>
</dbReference>
<gene>
    <name evidence="1" type="ORF">K488DRAFT_76696</name>
</gene>
<name>A0ACB8QUW9_9AGAM</name>